<name>A0A1D8NN32_YARLL</name>
<reference evidence="1 2" key="1">
    <citation type="journal article" date="2016" name="PLoS ONE">
        <title>Sequence Assembly of Yarrowia lipolytica Strain W29/CLIB89 Shows Transposable Element Diversity.</title>
        <authorList>
            <person name="Magnan C."/>
            <person name="Yu J."/>
            <person name="Chang I."/>
            <person name="Jahn E."/>
            <person name="Kanomata Y."/>
            <person name="Wu J."/>
            <person name="Zeller M."/>
            <person name="Oakes M."/>
            <person name="Baldi P."/>
            <person name="Sandmeyer S."/>
        </authorList>
    </citation>
    <scope>NUCLEOTIDE SEQUENCE [LARGE SCALE GENOMIC DNA]</scope>
    <source>
        <strain evidence="2">CLIB89(W29)</strain>
    </source>
</reference>
<protein>
    <submittedName>
        <fullName evidence="1">Uncharacterized protein</fullName>
    </submittedName>
</protein>
<dbReference type="VEuPathDB" id="FungiDB:YALI1_F16417g"/>
<proteinExistence type="predicted"/>
<accession>A0A1D8NN32</accession>
<sequence length="124" mass="14176">MSTCFDKAAWGRLDSEVVHMGRKIVQLLSKLAPKYHNQKRVYDDKSVESEGRECTDESFVTRYRADARGLEYEAKTGLGLLQWTRPSVRESEGVCSRDIHHCQMESKEGSECNLHGTTMEYVCP</sequence>
<dbReference type="GeneID" id="94583946"/>
<gene>
    <name evidence="1" type="ORF">YALI1_F16417g</name>
</gene>
<dbReference type="Proteomes" id="UP000182444">
    <property type="component" value="Chromosome 1F"/>
</dbReference>
<dbReference type="RefSeq" id="XP_068139462.1">
    <property type="nucleotide sequence ID" value="XM_068283361.1"/>
</dbReference>
<dbReference type="EMBL" id="CP017558">
    <property type="protein sequence ID" value="AOW07060.1"/>
    <property type="molecule type" value="Genomic_DNA"/>
</dbReference>
<evidence type="ECO:0000313" key="1">
    <source>
        <dbReference type="EMBL" id="AOW07060.1"/>
    </source>
</evidence>
<organism evidence="1 2">
    <name type="scientific">Yarrowia lipolytica</name>
    <name type="common">Candida lipolytica</name>
    <dbReference type="NCBI Taxonomy" id="4952"/>
    <lineage>
        <taxon>Eukaryota</taxon>
        <taxon>Fungi</taxon>
        <taxon>Dikarya</taxon>
        <taxon>Ascomycota</taxon>
        <taxon>Saccharomycotina</taxon>
        <taxon>Dipodascomycetes</taxon>
        <taxon>Dipodascales</taxon>
        <taxon>Dipodascales incertae sedis</taxon>
        <taxon>Yarrowia</taxon>
    </lineage>
</organism>
<dbReference type="AlphaFoldDB" id="A0A1D8NN32"/>
<evidence type="ECO:0000313" key="2">
    <source>
        <dbReference type="Proteomes" id="UP000182444"/>
    </source>
</evidence>